<organism evidence="3 4">
    <name type="scientific">Zalerion maritima</name>
    <dbReference type="NCBI Taxonomy" id="339359"/>
    <lineage>
        <taxon>Eukaryota</taxon>
        <taxon>Fungi</taxon>
        <taxon>Dikarya</taxon>
        <taxon>Ascomycota</taxon>
        <taxon>Pezizomycotina</taxon>
        <taxon>Sordariomycetes</taxon>
        <taxon>Lulworthiomycetidae</taxon>
        <taxon>Lulworthiales</taxon>
        <taxon>Lulworthiaceae</taxon>
        <taxon>Zalerion</taxon>
    </lineage>
</organism>
<feature type="chain" id="PRO_5042249678" description="NTF2 domain-containing protein" evidence="1">
    <location>
        <begin position="21"/>
        <end position="214"/>
    </location>
</feature>
<comment type="caution">
    <text evidence="3">The sequence shown here is derived from an EMBL/GenBank/DDBJ whole genome shotgun (WGS) entry which is preliminary data.</text>
</comment>
<dbReference type="SUPFAM" id="SSF54427">
    <property type="entry name" value="NTF2-like"/>
    <property type="match status" value="1"/>
</dbReference>
<dbReference type="AlphaFoldDB" id="A0AAD5WT71"/>
<proteinExistence type="predicted"/>
<evidence type="ECO:0000313" key="3">
    <source>
        <dbReference type="EMBL" id="KAJ2904038.1"/>
    </source>
</evidence>
<feature type="signal peptide" evidence="1">
    <location>
        <begin position="1"/>
        <end position="20"/>
    </location>
</feature>
<dbReference type="InterPro" id="IPR018222">
    <property type="entry name" value="Nuclear_transport_factor_2_euk"/>
</dbReference>
<evidence type="ECO:0000259" key="2">
    <source>
        <dbReference type="PROSITE" id="PS50177"/>
    </source>
</evidence>
<name>A0AAD5WT71_9PEZI</name>
<evidence type="ECO:0000256" key="1">
    <source>
        <dbReference type="SAM" id="SignalP"/>
    </source>
</evidence>
<dbReference type="Gene3D" id="3.10.450.50">
    <property type="match status" value="1"/>
</dbReference>
<dbReference type="EMBL" id="JAKWBI020000064">
    <property type="protein sequence ID" value="KAJ2904038.1"/>
    <property type="molecule type" value="Genomic_DNA"/>
</dbReference>
<evidence type="ECO:0000313" key="4">
    <source>
        <dbReference type="Proteomes" id="UP001201980"/>
    </source>
</evidence>
<reference evidence="3" key="1">
    <citation type="submission" date="2022-07" db="EMBL/GenBank/DDBJ databases">
        <title>Draft genome sequence of Zalerion maritima ATCC 34329, a (micro)plastics degrading marine fungus.</title>
        <authorList>
            <person name="Paco A."/>
            <person name="Goncalves M.F.M."/>
            <person name="Rocha-Santos T.A.P."/>
            <person name="Alves A."/>
        </authorList>
    </citation>
    <scope>NUCLEOTIDE SEQUENCE</scope>
    <source>
        <strain evidence="3">ATCC 34329</strain>
    </source>
</reference>
<keyword evidence="4" id="KW-1185">Reference proteome</keyword>
<accession>A0AAD5WT71</accession>
<dbReference type="InterPro" id="IPR032710">
    <property type="entry name" value="NTF2-like_dom_sf"/>
</dbReference>
<dbReference type="PROSITE" id="PS50177">
    <property type="entry name" value="NTF2_DOMAIN"/>
    <property type="match status" value="1"/>
</dbReference>
<keyword evidence="1" id="KW-0732">Signal</keyword>
<protein>
    <recommendedName>
        <fullName evidence="2">NTF2 domain-containing protein</fullName>
    </recommendedName>
</protein>
<feature type="domain" description="NTF2" evidence="2">
    <location>
        <begin position="46"/>
        <end position="213"/>
    </location>
</feature>
<gene>
    <name evidence="3" type="ORF">MKZ38_008970</name>
</gene>
<sequence>MTWLAKARFSFLFLPILIEAAVEGLVKALAGGSTCSYTDISSLVPAAEAFIPKFYNAINDLQPLGAFYTSSCEKYTTPPSITINGHVLEDVSKFEFCLKTQSNGLTNRVVHEVQSLDAQVLNPKYINGAPDWVVQQVASTTGPSGPAKDRVDALSIMVQVTGLVKYGHSTDREAPPPRNFSEHIVLVPNWNAVGKNAQRGGRRWLIQSEIFRAL</sequence>
<dbReference type="Proteomes" id="UP001201980">
    <property type="component" value="Unassembled WGS sequence"/>
</dbReference>